<name>A0A9D4B6X7_9SAUR</name>
<proteinExistence type="inferred from homology"/>
<dbReference type="GO" id="GO:0020037">
    <property type="term" value="F:heme binding"/>
    <property type="evidence" value="ECO:0007669"/>
    <property type="project" value="InterPro"/>
</dbReference>
<dbReference type="GO" id="GO:0019373">
    <property type="term" value="P:epoxygenase P450 pathway"/>
    <property type="evidence" value="ECO:0007669"/>
    <property type="project" value="TreeGrafter"/>
</dbReference>
<evidence type="ECO:0000256" key="1">
    <source>
        <dbReference type="ARBA" id="ARBA00010617"/>
    </source>
</evidence>
<dbReference type="InterPro" id="IPR036396">
    <property type="entry name" value="Cyt_P450_sf"/>
</dbReference>
<dbReference type="GO" id="GO:0005506">
    <property type="term" value="F:iron ion binding"/>
    <property type="evidence" value="ECO:0007669"/>
    <property type="project" value="InterPro"/>
</dbReference>
<dbReference type="InterPro" id="IPR001128">
    <property type="entry name" value="Cyt_P450"/>
</dbReference>
<comment type="caution">
    <text evidence="4">The sequence shown here is derived from an EMBL/GenBank/DDBJ whole genome shotgun (WGS) entry which is preliminary data.</text>
</comment>
<dbReference type="PANTHER" id="PTHR24300">
    <property type="entry name" value="CYTOCHROME P450 508A4-RELATED"/>
    <property type="match status" value="1"/>
</dbReference>
<keyword evidence="2" id="KW-0479">Metal-binding</keyword>
<dbReference type="Pfam" id="PF00067">
    <property type="entry name" value="p450"/>
    <property type="match status" value="2"/>
</dbReference>
<protein>
    <submittedName>
        <fullName evidence="4">Uncharacterized protein</fullName>
    </submittedName>
</protein>
<gene>
    <name evidence="4" type="ORF">KIL84_004177</name>
</gene>
<dbReference type="SUPFAM" id="SSF48264">
    <property type="entry name" value="Cytochrome P450"/>
    <property type="match status" value="2"/>
</dbReference>
<dbReference type="PANTHER" id="PTHR24300:SF389">
    <property type="entry name" value="CYTOCHROME P450 2C20"/>
    <property type="match status" value="1"/>
</dbReference>
<evidence type="ECO:0000256" key="3">
    <source>
        <dbReference type="ARBA" id="ARBA00023004"/>
    </source>
</evidence>
<evidence type="ECO:0000256" key="2">
    <source>
        <dbReference type="ARBA" id="ARBA00022723"/>
    </source>
</evidence>
<dbReference type="EMBL" id="JAHDVG010000466">
    <property type="protein sequence ID" value="KAH1182685.1"/>
    <property type="molecule type" value="Genomic_DNA"/>
</dbReference>
<dbReference type="Gene3D" id="1.10.630.10">
    <property type="entry name" value="Cytochrome P450"/>
    <property type="match status" value="1"/>
</dbReference>
<dbReference type="GO" id="GO:0008392">
    <property type="term" value="F:arachidonate epoxygenase activity"/>
    <property type="evidence" value="ECO:0007669"/>
    <property type="project" value="TreeGrafter"/>
</dbReference>
<dbReference type="Proteomes" id="UP000827986">
    <property type="component" value="Unassembled WGS sequence"/>
</dbReference>
<reference evidence="4" key="1">
    <citation type="submission" date="2021-09" db="EMBL/GenBank/DDBJ databases">
        <title>The genome of Mauremys mutica provides insights into the evolution of semi-aquatic lifestyle.</title>
        <authorList>
            <person name="Gong S."/>
            <person name="Gao Y."/>
        </authorList>
    </citation>
    <scope>NUCLEOTIDE SEQUENCE</scope>
    <source>
        <strain evidence="4">MM-2020</strain>
        <tissue evidence="4">Muscle</tissue>
    </source>
</reference>
<organism evidence="4 5">
    <name type="scientific">Mauremys mutica</name>
    <name type="common">yellowpond turtle</name>
    <dbReference type="NCBI Taxonomy" id="74926"/>
    <lineage>
        <taxon>Eukaryota</taxon>
        <taxon>Metazoa</taxon>
        <taxon>Chordata</taxon>
        <taxon>Craniata</taxon>
        <taxon>Vertebrata</taxon>
        <taxon>Euteleostomi</taxon>
        <taxon>Archelosauria</taxon>
        <taxon>Testudinata</taxon>
        <taxon>Testudines</taxon>
        <taxon>Cryptodira</taxon>
        <taxon>Durocryptodira</taxon>
        <taxon>Testudinoidea</taxon>
        <taxon>Geoemydidae</taxon>
        <taxon>Geoemydinae</taxon>
        <taxon>Mauremys</taxon>
    </lineage>
</organism>
<dbReference type="GO" id="GO:0016712">
    <property type="term" value="F:oxidoreductase activity, acting on paired donors, with incorporation or reduction of molecular oxygen, reduced flavin or flavoprotein as one donor, and incorporation of one atom of oxygen"/>
    <property type="evidence" value="ECO:0007669"/>
    <property type="project" value="TreeGrafter"/>
</dbReference>
<evidence type="ECO:0000313" key="5">
    <source>
        <dbReference type="Proteomes" id="UP000827986"/>
    </source>
</evidence>
<dbReference type="GO" id="GO:0005737">
    <property type="term" value="C:cytoplasm"/>
    <property type="evidence" value="ECO:0007669"/>
    <property type="project" value="TreeGrafter"/>
</dbReference>
<dbReference type="AlphaFoldDB" id="A0A9D4B6X7"/>
<dbReference type="InterPro" id="IPR050182">
    <property type="entry name" value="Cytochrome_P450_fam2"/>
</dbReference>
<sequence length="128" mass="14192">MDAAGEVFDPITSVRHAVSNVVCAVVFGSRFSYKDEAFLELLGMMGNYSHYFLSPFAQGTTVIPMFKSVHSDPKHWETPGEFDPGHFLDEKGEFRPNEAFMPFSAGQYRFISLNLADSGDAVIANVCE</sequence>
<keyword evidence="5" id="KW-1185">Reference proteome</keyword>
<dbReference type="GO" id="GO:0006805">
    <property type="term" value="P:xenobiotic metabolic process"/>
    <property type="evidence" value="ECO:0007669"/>
    <property type="project" value="TreeGrafter"/>
</dbReference>
<keyword evidence="3" id="KW-0408">Iron</keyword>
<evidence type="ECO:0000313" key="4">
    <source>
        <dbReference type="EMBL" id="KAH1182685.1"/>
    </source>
</evidence>
<accession>A0A9D4B6X7</accession>
<comment type="similarity">
    <text evidence="1">Belongs to the cytochrome P450 family.</text>
</comment>